<sequence>MNPSLKLFLVLIISLEISFKANLWANLIIIISCIIYLLAHKISPKNLLLLIAVPLLAAIAMFTSIYLASPSKVIFAWVLFTRIYAFVFAGACVTQTTTITQLAYSLEKNFKLPSKFVYGTLAAFNVFPKIKEEVIRIQVAGEMRGLYLSFWSPRLYFKAILAAINWADDLTQGMTSHGYRENQPRSIIQKIPLTKKDWLIFVAILTIFQPILFLT</sequence>
<feature type="transmembrane region" description="Helical" evidence="5">
    <location>
        <begin position="23"/>
        <end position="39"/>
    </location>
</feature>
<keyword evidence="7" id="KW-1185">Reference proteome</keyword>
<feature type="transmembrane region" description="Helical" evidence="5">
    <location>
        <begin position="74"/>
        <end position="93"/>
    </location>
</feature>
<evidence type="ECO:0000256" key="2">
    <source>
        <dbReference type="ARBA" id="ARBA00022692"/>
    </source>
</evidence>
<evidence type="ECO:0000313" key="7">
    <source>
        <dbReference type="Proteomes" id="UP001519292"/>
    </source>
</evidence>
<keyword evidence="4 5" id="KW-0472">Membrane</keyword>
<dbReference type="Proteomes" id="UP001519292">
    <property type="component" value="Unassembled WGS sequence"/>
</dbReference>
<reference evidence="6 7" key="1">
    <citation type="submission" date="2021-03" db="EMBL/GenBank/DDBJ databases">
        <title>Genomic Encyclopedia of Type Strains, Phase IV (KMG-IV): sequencing the most valuable type-strain genomes for metagenomic binning, comparative biology and taxonomic classification.</title>
        <authorList>
            <person name="Goeker M."/>
        </authorList>
    </citation>
    <scope>NUCLEOTIDE SEQUENCE [LARGE SCALE GENOMIC DNA]</scope>
    <source>
        <strain evidence="6 7">DSM 101872</strain>
    </source>
</reference>
<organism evidence="6 7">
    <name type="scientific">Lactobacillus colini</name>
    <dbReference type="NCBI Taxonomy" id="1819254"/>
    <lineage>
        <taxon>Bacteria</taxon>
        <taxon>Bacillati</taxon>
        <taxon>Bacillota</taxon>
        <taxon>Bacilli</taxon>
        <taxon>Lactobacillales</taxon>
        <taxon>Lactobacillaceae</taxon>
        <taxon>Lactobacillus</taxon>
    </lineage>
</organism>
<feature type="transmembrane region" description="Helical" evidence="5">
    <location>
        <begin position="46"/>
        <end position="68"/>
    </location>
</feature>
<keyword evidence="2 5" id="KW-0812">Transmembrane</keyword>
<evidence type="ECO:0000313" key="6">
    <source>
        <dbReference type="EMBL" id="MBP2057491.1"/>
    </source>
</evidence>
<dbReference type="Pfam" id="PF02361">
    <property type="entry name" value="CbiQ"/>
    <property type="match status" value="1"/>
</dbReference>
<evidence type="ECO:0000256" key="3">
    <source>
        <dbReference type="ARBA" id="ARBA00022989"/>
    </source>
</evidence>
<dbReference type="CDD" id="cd16914">
    <property type="entry name" value="EcfT"/>
    <property type="match status" value="1"/>
</dbReference>
<comment type="subcellular location">
    <subcellularLocation>
        <location evidence="1">Membrane</location>
        <topology evidence="1">Multi-pass membrane protein</topology>
    </subcellularLocation>
</comment>
<evidence type="ECO:0000256" key="1">
    <source>
        <dbReference type="ARBA" id="ARBA00004141"/>
    </source>
</evidence>
<protein>
    <submittedName>
        <fullName evidence="6">Energy-coupling factor transport system permease protein</fullName>
    </submittedName>
</protein>
<evidence type="ECO:0000256" key="5">
    <source>
        <dbReference type="SAM" id="Phobius"/>
    </source>
</evidence>
<name>A0ABS4MCW6_9LACO</name>
<gene>
    <name evidence="6" type="ORF">J2Z60_000655</name>
</gene>
<keyword evidence="3 5" id="KW-1133">Transmembrane helix</keyword>
<evidence type="ECO:0000256" key="4">
    <source>
        <dbReference type="ARBA" id="ARBA00023136"/>
    </source>
</evidence>
<feature type="transmembrane region" description="Helical" evidence="5">
    <location>
        <begin position="198"/>
        <end position="214"/>
    </location>
</feature>
<accession>A0ABS4MCW6</accession>
<dbReference type="EMBL" id="JAGGLU010000002">
    <property type="protein sequence ID" value="MBP2057491.1"/>
    <property type="molecule type" value="Genomic_DNA"/>
</dbReference>
<dbReference type="RefSeq" id="WP_209686229.1">
    <property type="nucleotide sequence ID" value="NZ_JAGGLU010000002.1"/>
</dbReference>
<comment type="caution">
    <text evidence="6">The sequence shown here is derived from an EMBL/GenBank/DDBJ whole genome shotgun (WGS) entry which is preliminary data.</text>
</comment>
<dbReference type="PROSITE" id="PS51257">
    <property type="entry name" value="PROKAR_LIPOPROTEIN"/>
    <property type="match status" value="1"/>
</dbReference>
<proteinExistence type="predicted"/>
<dbReference type="InterPro" id="IPR003339">
    <property type="entry name" value="ABC/ECF_trnsptr_transmembrane"/>
</dbReference>